<proteinExistence type="predicted"/>
<dbReference type="AlphaFoldDB" id="A0A1G1VC46"/>
<dbReference type="GO" id="GO:0003841">
    <property type="term" value="F:1-acylglycerol-3-phosphate O-acyltransferase activity"/>
    <property type="evidence" value="ECO:0007669"/>
    <property type="project" value="TreeGrafter"/>
</dbReference>
<evidence type="ECO:0000313" key="5">
    <source>
        <dbReference type="EMBL" id="OGY12832.1"/>
    </source>
</evidence>
<feature type="domain" description="Phospholipid/glycerol acyltransferase" evidence="4">
    <location>
        <begin position="80"/>
        <end position="194"/>
    </location>
</feature>
<keyword evidence="3" id="KW-0812">Transmembrane</keyword>
<organism evidence="5 6">
    <name type="scientific">Candidatus Blackburnbacteria bacterium RIFCSPLOWO2_01_FULL_41_27</name>
    <dbReference type="NCBI Taxonomy" id="1797520"/>
    <lineage>
        <taxon>Bacteria</taxon>
        <taxon>Candidatus Blackburniibacteriota</taxon>
    </lineage>
</organism>
<dbReference type="PANTHER" id="PTHR10434">
    <property type="entry name" value="1-ACYL-SN-GLYCEROL-3-PHOSPHATE ACYLTRANSFERASE"/>
    <property type="match status" value="1"/>
</dbReference>
<evidence type="ECO:0000256" key="1">
    <source>
        <dbReference type="ARBA" id="ARBA00022679"/>
    </source>
</evidence>
<dbReference type="SUPFAM" id="SSF69593">
    <property type="entry name" value="Glycerol-3-phosphate (1)-acyltransferase"/>
    <property type="match status" value="1"/>
</dbReference>
<evidence type="ECO:0000256" key="3">
    <source>
        <dbReference type="SAM" id="Phobius"/>
    </source>
</evidence>
<gene>
    <name evidence="5" type="ORF">A3A58_00495</name>
</gene>
<dbReference type="PANTHER" id="PTHR10434:SF66">
    <property type="entry name" value="PHOSPHOLIPID_GLYCEROL ACYLTRANSFERASE DOMAIN-CONTAINING PROTEIN"/>
    <property type="match status" value="1"/>
</dbReference>
<evidence type="ECO:0000313" key="6">
    <source>
        <dbReference type="Proteomes" id="UP000177685"/>
    </source>
</evidence>
<keyword evidence="1" id="KW-0808">Transferase</keyword>
<dbReference type="Proteomes" id="UP000177685">
    <property type="component" value="Unassembled WGS sequence"/>
</dbReference>
<sequence length="241" mass="26833">METDRLIHMNVRLKLVGGVSTVLVLALFVINLSIRKFPLTRRIGSKIEAVIGRFWGIVLVRAAGLRVNVSGGRSLNGGPFMVVANHTSMLDIPILLVALNGMNFRFLAAKELFQIKIFGKAMRFSNHIPFDRSDPRAMVETYDSLNDRCFRHGQSVAVFPEGTRGLEIIEFGERVFITAIRDSVNLLPIRIWISDDSSYADVLIGEPISTDGMKRSDGKRLSENVREWVVSASSPNLHAPV</sequence>
<evidence type="ECO:0000256" key="2">
    <source>
        <dbReference type="ARBA" id="ARBA00023315"/>
    </source>
</evidence>
<dbReference type="SMART" id="SM00563">
    <property type="entry name" value="PlsC"/>
    <property type="match status" value="1"/>
</dbReference>
<keyword evidence="2" id="KW-0012">Acyltransferase</keyword>
<dbReference type="Pfam" id="PF01553">
    <property type="entry name" value="Acyltransferase"/>
    <property type="match status" value="1"/>
</dbReference>
<dbReference type="EMBL" id="MHCD01000047">
    <property type="protein sequence ID" value="OGY12832.1"/>
    <property type="molecule type" value="Genomic_DNA"/>
</dbReference>
<keyword evidence="3" id="KW-1133">Transmembrane helix</keyword>
<name>A0A1G1VC46_9BACT</name>
<accession>A0A1G1VC46</accession>
<comment type="caution">
    <text evidence="5">The sequence shown here is derived from an EMBL/GenBank/DDBJ whole genome shotgun (WGS) entry which is preliminary data.</text>
</comment>
<feature type="transmembrane region" description="Helical" evidence="3">
    <location>
        <begin position="15"/>
        <end position="34"/>
    </location>
</feature>
<dbReference type="CDD" id="cd07989">
    <property type="entry name" value="LPLAT_AGPAT-like"/>
    <property type="match status" value="1"/>
</dbReference>
<dbReference type="GO" id="GO:0006654">
    <property type="term" value="P:phosphatidic acid biosynthetic process"/>
    <property type="evidence" value="ECO:0007669"/>
    <property type="project" value="TreeGrafter"/>
</dbReference>
<keyword evidence="3" id="KW-0472">Membrane</keyword>
<dbReference type="InterPro" id="IPR002123">
    <property type="entry name" value="Plipid/glycerol_acylTrfase"/>
</dbReference>
<evidence type="ECO:0000259" key="4">
    <source>
        <dbReference type="SMART" id="SM00563"/>
    </source>
</evidence>
<protein>
    <recommendedName>
        <fullName evidence="4">Phospholipid/glycerol acyltransferase domain-containing protein</fullName>
    </recommendedName>
</protein>
<reference evidence="5 6" key="1">
    <citation type="journal article" date="2016" name="Nat. Commun.">
        <title>Thousands of microbial genomes shed light on interconnected biogeochemical processes in an aquifer system.</title>
        <authorList>
            <person name="Anantharaman K."/>
            <person name="Brown C.T."/>
            <person name="Hug L.A."/>
            <person name="Sharon I."/>
            <person name="Castelle C.J."/>
            <person name="Probst A.J."/>
            <person name="Thomas B.C."/>
            <person name="Singh A."/>
            <person name="Wilkins M.J."/>
            <person name="Karaoz U."/>
            <person name="Brodie E.L."/>
            <person name="Williams K.H."/>
            <person name="Hubbard S.S."/>
            <person name="Banfield J.F."/>
        </authorList>
    </citation>
    <scope>NUCLEOTIDE SEQUENCE [LARGE SCALE GENOMIC DNA]</scope>
</reference>